<dbReference type="AlphaFoldDB" id="A0A433RXZ2"/>
<dbReference type="InterPro" id="IPR052342">
    <property type="entry name" value="MCH/BMMD"/>
</dbReference>
<dbReference type="OrthoDB" id="2691304at2"/>
<dbReference type="Pfam" id="PF01575">
    <property type="entry name" value="MaoC_dehydratas"/>
    <property type="match status" value="1"/>
</dbReference>
<dbReference type="SUPFAM" id="SSF54637">
    <property type="entry name" value="Thioesterase/thiol ester dehydrase-isomerase"/>
    <property type="match status" value="1"/>
</dbReference>
<dbReference type="PANTHER" id="PTHR43664">
    <property type="entry name" value="MONOAMINE OXIDASE-RELATED"/>
    <property type="match status" value="1"/>
</dbReference>
<dbReference type="PANTHER" id="PTHR43664:SF1">
    <property type="entry name" value="BETA-METHYLMALYL-COA DEHYDRATASE"/>
    <property type="match status" value="1"/>
</dbReference>
<dbReference type="InterPro" id="IPR029069">
    <property type="entry name" value="HotDog_dom_sf"/>
</dbReference>
<dbReference type="Proteomes" id="UP000288623">
    <property type="component" value="Unassembled WGS sequence"/>
</dbReference>
<proteinExistence type="predicted"/>
<reference evidence="2 3" key="1">
    <citation type="submission" date="2014-11" db="EMBL/GenBank/DDBJ databases">
        <title>Genome sequence and analysis of novel Kurthia sp.</title>
        <authorList>
            <person name="Lawson J.N."/>
            <person name="Gonzalez J.E."/>
            <person name="Rinauldi L."/>
            <person name="Xuan Z."/>
            <person name="Firman A."/>
            <person name="Shaddox L."/>
            <person name="Trudeau A."/>
            <person name="Shah S."/>
            <person name="Reiman D."/>
        </authorList>
    </citation>
    <scope>NUCLEOTIDE SEQUENCE [LARGE SCALE GENOMIC DNA]</scope>
    <source>
        <strain evidence="2 3">3B1D</strain>
    </source>
</reference>
<dbReference type="InterPro" id="IPR002539">
    <property type="entry name" value="MaoC-like_dom"/>
</dbReference>
<accession>A0A433RXZ2</accession>
<comment type="caution">
    <text evidence="2">The sequence shown here is derived from an EMBL/GenBank/DDBJ whole genome shotgun (WGS) entry which is preliminary data.</text>
</comment>
<dbReference type="Gene3D" id="3.10.129.10">
    <property type="entry name" value="Hotdog Thioesterase"/>
    <property type="match status" value="1"/>
</dbReference>
<keyword evidence="3" id="KW-1185">Reference proteome</keyword>
<evidence type="ECO:0000313" key="3">
    <source>
        <dbReference type="Proteomes" id="UP000288623"/>
    </source>
</evidence>
<name>A0A433RXZ2_9BACL</name>
<sequence>MLLGKNNRIGKTFEQVEVGDSIQITEKIEDQQLLLYLGLTNDSNPLFIQHDYASRTEFGRPIVPTVLLNGIITSTISKYLPGPGSRIMELALQFPGILYHYETIHIVLNVIDKRESIQGIMIHVEGRNLSTDELIVTGTVIAIPPK</sequence>
<dbReference type="EMBL" id="JTFC01000007">
    <property type="protein sequence ID" value="RUS58155.1"/>
    <property type="molecule type" value="Genomic_DNA"/>
</dbReference>
<evidence type="ECO:0000313" key="2">
    <source>
        <dbReference type="EMBL" id="RUS58155.1"/>
    </source>
</evidence>
<feature type="domain" description="MaoC-like" evidence="1">
    <location>
        <begin position="22"/>
        <end position="127"/>
    </location>
</feature>
<dbReference type="RefSeq" id="WP_126989223.1">
    <property type="nucleotide sequence ID" value="NZ_JTFC01000007.1"/>
</dbReference>
<protein>
    <submittedName>
        <fullName evidence="2">Dehydratase</fullName>
    </submittedName>
</protein>
<organism evidence="2 3">
    <name type="scientific">Candidatus Kurthia intestinigallinarum</name>
    <dbReference type="NCBI Taxonomy" id="1562256"/>
    <lineage>
        <taxon>Bacteria</taxon>
        <taxon>Bacillati</taxon>
        <taxon>Bacillota</taxon>
        <taxon>Bacilli</taxon>
        <taxon>Bacillales</taxon>
        <taxon>Caryophanaceae</taxon>
        <taxon>Kurthia</taxon>
    </lineage>
</organism>
<gene>
    <name evidence="2" type="ORF">QI30_01695</name>
</gene>
<evidence type="ECO:0000259" key="1">
    <source>
        <dbReference type="Pfam" id="PF01575"/>
    </source>
</evidence>